<dbReference type="Pfam" id="PF00702">
    <property type="entry name" value="Hydrolase"/>
    <property type="match status" value="1"/>
</dbReference>
<gene>
    <name evidence="1" type="ORF">CRP01_29630</name>
</gene>
<reference evidence="1 2" key="1">
    <citation type="submission" date="2017-10" db="EMBL/GenBank/DDBJ databases">
        <title>The draft genome sequence of Lewinella nigricans NBRC 102662.</title>
        <authorList>
            <person name="Wang K."/>
        </authorList>
    </citation>
    <scope>NUCLEOTIDE SEQUENCE [LARGE SCALE GENOMIC DNA]</scope>
    <source>
        <strain evidence="1 2">NBRC 102662</strain>
    </source>
</reference>
<evidence type="ECO:0000313" key="2">
    <source>
        <dbReference type="Proteomes" id="UP000223913"/>
    </source>
</evidence>
<dbReference type="PANTHER" id="PTHR43611">
    <property type="entry name" value="ALPHA-D-GLUCOSE 1-PHOSPHATE PHOSPHATASE"/>
    <property type="match status" value="1"/>
</dbReference>
<evidence type="ECO:0000313" key="1">
    <source>
        <dbReference type="EMBL" id="PHN02969.1"/>
    </source>
</evidence>
<dbReference type="CDD" id="cd02603">
    <property type="entry name" value="HAD_sEH-N_like"/>
    <property type="match status" value="1"/>
</dbReference>
<name>A0A2D0N4A1_FLAN2</name>
<dbReference type="SFLD" id="SFLDS00003">
    <property type="entry name" value="Haloacid_Dehalogenase"/>
    <property type="match status" value="1"/>
</dbReference>
<dbReference type="InterPro" id="IPR023214">
    <property type="entry name" value="HAD_sf"/>
</dbReference>
<dbReference type="Proteomes" id="UP000223913">
    <property type="component" value="Unassembled WGS sequence"/>
</dbReference>
<protein>
    <submittedName>
        <fullName evidence="1">HAD family hydrolase</fullName>
    </submittedName>
</protein>
<dbReference type="Gene3D" id="1.10.150.240">
    <property type="entry name" value="Putative phosphatase, domain 2"/>
    <property type="match status" value="1"/>
</dbReference>
<keyword evidence="2" id="KW-1185">Reference proteome</keyword>
<keyword evidence="1" id="KW-0378">Hydrolase</keyword>
<dbReference type="InterPro" id="IPR006439">
    <property type="entry name" value="HAD-SF_hydro_IA"/>
</dbReference>
<dbReference type="Gene3D" id="3.40.50.1000">
    <property type="entry name" value="HAD superfamily/HAD-like"/>
    <property type="match status" value="1"/>
</dbReference>
<dbReference type="InterPro" id="IPR023198">
    <property type="entry name" value="PGP-like_dom2"/>
</dbReference>
<dbReference type="AlphaFoldDB" id="A0A2D0N4A1"/>
<dbReference type="PANTHER" id="PTHR43611:SF3">
    <property type="entry name" value="FLAVIN MONONUCLEOTIDE HYDROLASE 1, CHLOROPLATIC"/>
    <property type="match status" value="1"/>
</dbReference>
<dbReference type="SUPFAM" id="SSF56784">
    <property type="entry name" value="HAD-like"/>
    <property type="match status" value="1"/>
</dbReference>
<dbReference type="GO" id="GO:0016787">
    <property type="term" value="F:hydrolase activity"/>
    <property type="evidence" value="ECO:0007669"/>
    <property type="project" value="UniProtKB-KW"/>
</dbReference>
<dbReference type="RefSeq" id="WP_099153684.1">
    <property type="nucleotide sequence ID" value="NZ_PDUD01000035.1"/>
</dbReference>
<proteinExistence type="predicted"/>
<dbReference type="EMBL" id="PDUD01000035">
    <property type="protein sequence ID" value="PHN02969.1"/>
    <property type="molecule type" value="Genomic_DNA"/>
</dbReference>
<dbReference type="SFLD" id="SFLDG01129">
    <property type="entry name" value="C1.5:_HAD__Beta-PGM__Phosphata"/>
    <property type="match status" value="1"/>
</dbReference>
<dbReference type="PRINTS" id="PR00413">
    <property type="entry name" value="HADHALOGNASE"/>
</dbReference>
<accession>A0A2D0N4A1</accession>
<organism evidence="1 2">
    <name type="scientific">Flavilitoribacter nigricans (strain ATCC 23147 / DSM 23189 / NBRC 102662 / NCIMB 1420 / SS-2)</name>
    <name type="common">Lewinella nigricans</name>
    <dbReference type="NCBI Taxonomy" id="1122177"/>
    <lineage>
        <taxon>Bacteria</taxon>
        <taxon>Pseudomonadati</taxon>
        <taxon>Bacteroidota</taxon>
        <taxon>Saprospiria</taxon>
        <taxon>Saprospirales</taxon>
        <taxon>Lewinellaceae</taxon>
        <taxon>Flavilitoribacter</taxon>
    </lineage>
</organism>
<dbReference type="InterPro" id="IPR036412">
    <property type="entry name" value="HAD-like_sf"/>
</dbReference>
<dbReference type="NCBIfam" id="TIGR01509">
    <property type="entry name" value="HAD-SF-IA-v3"/>
    <property type="match status" value="1"/>
</dbReference>
<comment type="caution">
    <text evidence="1">The sequence shown here is derived from an EMBL/GenBank/DDBJ whole genome shotgun (WGS) entry which is preliminary data.</text>
</comment>
<dbReference type="OrthoDB" id="9797415at2"/>
<sequence length="208" mass="23994">MSISSNTEIDTVIFDLGAVLIDWNPEYLYRKIFDREEDIQHFLNHVCTPSWNAQQDAGRTWAEATELLTGRHPEYTTEIRAFRERWTEMLNGPIAGTVEILQELEEQGRHRLLALTNWSAETWPYAWERYDFLQIFEGILVSGAENLKKPDPKIYQLLVDRYGIEPDKAVFIDDSMPNITAAREFGIHAIHFTDPAALRATLEQAGII</sequence>